<dbReference type="PANTHER" id="PTHR24567:SF74">
    <property type="entry name" value="HTH-TYPE TRANSCRIPTIONAL REGULATOR ARCR"/>
    <property type="match status" value="1"/>
</dbReference>
<sequence>MTVSSTRNRLLQALPPDDLNRILPLFERITVNKGDILWSIGQRLDFAYFPEGGLSSNVAVTSEGRRVEVGCFGYDGMVGTATVLGVDLASHELLIQVGGPWLRIEAEALRHTMGASPALHGLLMRYTHTVMMTVSQTALSNGIHTVEERLARWILMAQDRLEADELPLTHNFLSIMLATQRSTVTLAIQALEGYGAIRARRALVTVLDRGMLCDLAGSSYGAAEAEYERLIGPFRKSPCE</sequence>
<dbReference type="PROSITE" id="PS51063">
    <property type="entry name" value="HTH_CRP_2"/>
    <property type="match status" value="1"/>
</dbReference>
<keyword evidence="6" id="KW-1185">Reference proteome</keyword>
<gene>
    <name evidence="5" type="ORF">ACFQDP_24300</name>
</gene>
<evidence type="ECO:0000256" key="1">
    <source>
        <dbReference type="ARBA" id="ARBA00023015"/>
    </source>
</evidence>
<dbReference type="InterPro" id="IPR018490">
    <property type="entry name" value="cNMP-bd_dom_sf"/>
</dbReference>
<dbReference type="InterPro" id="IPR036390">
    <property type="entry name" value="WH_DNA-bd_sf"/>
</dbReference>
<evidence type="ECO:0000256" key="2">
    <source>
        <dbReference type="ARBA" id="ARBA00023125"/>
    </source>
</evidence>
<dbReference type="InterPro" id="IPR014710">
    <property type="entry name" value="RmlC-like_jellyroll"/>
</dbReference>
<proteinExistence type="predicted"/>
<name>A0ABW1WXK8_9HYPH</name>
<dbReference type="PANTHER" id="PTHR24567">
    <property type="entry name" value="CRP FAMILY TRANSCRIPTIONAL REGULATORY PROTEIN"/>
    <property type="match status" value="1"/>
</dbReference>
<evidence type="ECO:0000313" key="5">
    <source>
        <dbReference type="EMBL" id="MFC6392427.1"/>
    </source>
</evidence>
<dbReference type="Pfam" id="PF13545">
    <property type="entry name" value="HTH_Crp_2"/>
    <property type="match status" value="1"/>
</dbReference>
<keyword evidence="3" id="KW-0804">Transcription</keyword>
<dbReference type="SUPFAM" id="SSF46785">
    <property type="entry name" value="Winged helix' DNA-binding domain"/>
    <property type="match status" value="1"/>
</dbReference>
<dbReference type="RefSeq" id="WP_009866698.1">
    <property type="nucleotide sequence ID" value="NZ_JBHSTT010000098.1"/>
</dbReference>
<comment type="caution">
    <text evidence="5">The sequence shown here is derived from an EMBL/GenBank/DDBJ whole genome shotgun (WGS) entry which is preliminary data.</text>
</comment>
<feature type="domain" description="HTH crp-type" evidence="4">
    <location>
        <begin position="144"/>
        <end position="210"/>
    </location>
</feature>
<keyword evidence="2" id="KW-0238">DNA-binding</keyword>
<accession>A0ABW1WXK8</accession>
<dbReference type="Proteomes" id="UP001596237">
    <property type="component" value="Unassembled WGS sequence"/>
</dbReference>
<dbReference type="InterPro" id="IPR050397">
    <property type="entry name" value="Env_Response_Regulators"/>
</dbReference>
<reference evidence="6" key="1">
    <citation type="journal article" date="2019" name="Int. J. Syst. Evol. Microbiol.">
        <title>The Global Catalogue of Microorganisms (GCM) 10K type strain sequencing project: providing services to taxonomists for standard genome sequencing and annotation.</title>
        <authorList>
            <consortium name="The Broad Institute Genomics Platform"/>
            <consortium name="The Broad Institute Genome Sequencing Center for Infectious Disease"/>
            <person name="Wu L."/>
            <person name="Ma J."/>
        </authorList>
    </citation>
    <scope>NUCLEOTIDE SEQUENCE [LARGE SCALE GENOMIC DNA]</scope>
    <source>
        <strain evidence="6">CCUG 36916</strain>
    </source>
</reference>
<dbReference type="InterPro" id="IPR036388">
    <property type="entry name" value="WH-like_DNA-bd_sf"/>
</dbReference>
<dbReference type="Gene3D" id="2.60.120.10">
    <property type="entry name" value="Jelly Rolls"/>
    <property type="match status" value="1"/>
</dbReference>
<evidence type="ECO:0000256" key="3">
    <source>
        <dbReference type="ARBA" id="ARBA00023163"/>
    </source>
</evidence>
<keyword evidence="1" id="KW-0805">Transcription regulation</keyword>
<dbReference type="EMBL" id="JBHSTT010000098">
    <property type="protein sequence ID" value="MFC6392427.1"/>
    <property type="molecule type" value="Genomic_DNA"/>
</dbReference>
<evidence type="ECO:0000313" key="6">
    <source>
        <dbReference type="Proteomes" id="UP001596237"/>
    </source>
</evidence>
<dbReference type="SUPFAM" id="SSF51206">
    <property type="entry name" value="cAMP-binding domain-like"/>
    <property type="match status" value="1"/>
</dbReference>
<organism evidence="5 6">
    <name type="scientific">Methylorubrum zatmanii</name>
    <dbReference type="NCBI Taxonomy" id="29429"/>
    <lineage>
        <taxon>Bacteria</taxon>
        <taxon>Pseudomonadati</taxon>
        <taxon>Pseudomonadota</taxon>
        <taxon>Alphaproteobacteria</taxon>
        <taxon>Hyphomicrobiales</taxon>
        <taxon>Methylobacteriaceae</taxon>
        <taxon>Methylorubrum</taxon>
    </lineage>
</organism>
<protein>
    <submittedName>
        <fullName evidence="5">Crp/Fnr family transcriptional regulator</fullName>
    </submittedName>
</protein>
<dbReference type="Gene3D" id="1.10.10.10">
    <property type="entry name" value="Winged helix-like DNA-binding domain superfamily/Winged helix DNA-binding domain"/>
    <property type="match status" value="1"/>
</dbReference>
<dbReference type="InterPro" id="IPR012318">
    <property type="entry name" value="HTH_CRP"/>
</dbReference>
<evidence type="ECO:0000259" key="4">
    <source>
        <dbReference type="PROSITE" id="PS51063"/>
    </source>
</evidence>